<dbReference type="Proteomes" id="UP000070444">
    <property type="component" value="Unassembled WGS sequence"/>
</dbReference>
<sequence length="126" mass="14668">MLGNISQLMSLEYPPVINGYRIRSEDAPITQLLNISSDLKLNLNRLEIEVTYIFNFERIVELLSSLENLKCFKINDFASYVIPDKWDRVDILAQNLGKIKEFTIDTRDDGYKSLYVKHIQPDLNVE</sequence>
<proteinExistence type="predicted"/>
<dbReference type="EMBL" id="KQ964503">
    <property type="protein sequence ID" value="KXN70418.1"/>
    <property type="molecule type" value="Genomic_DNA"/>
</dbReference>
<keyword evidence="2" id="KW-1185">Reference proteome</keyword>
<protein>
    <submittedName>
        <fullName evidence="1">Uncharacterized protein</fullName>
    </submittedName>
</protein>
<name>A0A137P5Y2_CONC2</name>
<evidence type="ECO:0000313" key="2">
    <source>
        <dbReference type="Proteomes" id="UP000070444"/>
    </source>
</evidence>
<organism evidence="1 2">
    <name type="scientific">Conidiobolus coronatus (strain ATCC 28846 / CBS 209.66 / NRRL 28638)</name>
    <name type="common">Delacroixia coronata</name>
    <dbReference type="NCBI Taxonomy" id="796925"/>
    <lineage>
        <taxon>Eukaryota</taxon>
        <taxon>Fungi</taxon>
        <taxon>Fungi incertae sedis</taxon>
        <taxon>Zoopagomycota</taxon>
        <taxon>Entomophthoromycotina</taxon>
        <taxon>Entomophthoromycetes</taxon>
        <taxon>Entomophthorales</taxon>
        <taxon>Ancylistaceae</taxon>
        <taxon>Conidiobolus</taxon>
    </lineage>
</organism>
<accession>A0A137P5Y2</accession>
<dbReference type="AlphaFoldDB" id="A0A137P5Y2"/>
<reference evidence="1 2" key="1">
    <citation type="journal article" date="2015" name="Genome Biol. Evol.">
        <title>Phylogenomic analyses indicate that early fungi evolved digesting cell walls of algal ancestors of land plants.</title>
        <authorList>
            <person name="Chang Y."/>
            <person name="Wang S."/>
            <person name="Sekimoto S."/>
            <person name="Aerts A.L."/>
            <person name="Choi C."/>
            <person name="Clum A."/>
            <person name="LaButti K.M."/>
            <person name="Lindquist E.A."/>
            <person name="Yee Ngan C."/>
            <person name="Ohm R.A."/>
            <person name="Salamov A.A."/>
            <person name="Grigoriev I.V."/>
            <person name="Spatafora J.W."/>
            <person name="Berbee M.L."/>
        </authorList>
    </citation>
    <scope>NUCLEOTIDE SEQUENCE [LARGE SCALE GENOMIC DNA]</scope>
    <source>
        <strain evidence="1 2">NRRL 28638</strain>
    </source>
</reference>
<gene>
    <name evidence="1" type="ORF">CONCODRAFT_7044</name>
</gene>
<evidence type="ECO:0000313" key="1">
    <source>
        <dbReference type="EMBL" id="KXN70418.1"/>
    </source>
</evidence>